<evidence type="ECO:0008006" key="3">
    <source>
        <dbReference type="Google" id="ProtNLM"/>
    </source>
</evidence>
<dbReference type="RefSeq" id="WP_138210746.1">
    <property type="nucleotide sequence ID" value="NZ_CBCSDB010000026.1"/>
</dbReference>
<proteinExistence type="predicted"/>
<accession>A0A4U9RP46</accession>
<protein>
    <recommendedName>
        <fullName evidence="3">Apea-like HEPN domain-containing protein</fullName>
    </recommendedName>
</protein>
<name>A0A4U9RP46_HATHI</name>
<organism evidence="1 2">
    <name type="scientific">Hathewaya histolytica</name>
    <name type="common">Clostridium histolyticum</name>
    <dbReference type="NCBI Taxonomy" id="1498"/>
    <lineage>
        <taxon>Bacteria</taxon>
        <taxon>Bacillati</taxon>
        <taxon>Bacillota</taxon>
        <taxon>Clostridia</taxon>
        <taxon>Eubacteriales</taxon>
        <taxon>Clostridiaceae</taxon>
        <taxon>Hathewaya</taxon>
    </lineage>
</organism>
<dbReference type="Proteomes" id="UP000308489">
    <property type="component" value="Chromosome 1"/>
</dbReference>
<sequence>MNTQKKLSAKKYFVFAFKKYISNENKILSKKLQPSIRELLLDYINVYEDIIHNVDNKLLIKAKKDLIGAIIFYLNESVFYNKKIYKEEIDFLIKDLGNAKDGNLNQFDEIKIYNKCKSIVKKIDNDNIYRHLVEAIKNTCSYEEIDGIIQAMISELLYDGFSLKYLEKWYNSDISKFLSKIEHDNVDQIIDLFCQLFKEDSDFKYYLTIKSKVKLEEKIYLSCNLIMKKENYSELSLISIKDDKETKNYLQYGQDINVYSIKIKAKDYYKGLEIIIDSIVSYFQMINYLSDDSYIMLNDKIVVKISDGVYEKIRKEMYDENIIFHETERREKGDIKDFISYRDKVYAKGVGIDEIPNIQRTINIIKGQKKQSKENRLINLWSVLEYMLTFHRGDSIIAKAKDIIPKVCCLYVLKDKINLFWNSLNQYKSSSYEIIGEVIKSCRVYEDEYRYDLEKFISFVCIRGENIVKEFEFNDVLKRGIAEIGSLLFDVKNRSNLIRKLSIEVEMDLIRIYRCRNILIHSGNRDIKNINYKTLRLYQYNNNILGLIIHYKRNNPSLTIEEILNSIEYTYKRYINSIENGVVEDDLVNLCRPKYLFIE</sequence>
<dbReference type="KEGG" id="hhw:NCTC503_02188"/>
<evidence type="ECO:0000313" key="2">
    <source>
        <dbReference type="Proteomes" id="UP000308489"/>
    </source>
</evidence>
<reference evidence="1 2" key="1">
    <citation type="submission" date="2019-05" db="EMBL/GenBank/DDBJ databases">
        <authorList>
            <consortium name="Pathogen Informatics"/>
        </authorList>
    </citation>
    <scope>NUCLEOTIDE SEQUENCE [LARGE SCALE GENOMIC DNA]</scope>
    <source>
        <strain evidence="1 2">NCTC503</strain>
    </source>
</reference>
<keyword evidence="2" id="KW-1185">Reference proteome</keyword>
<gene>
    <name evidence="1" type="ORF">NCTC503_02188</name>
</gene>
<dbReference type="AlphaFoldDB" id="A0A4U9RP46"/>
<evidence type="ECO:0000313" key="1">
    <source>
        <dbReference type="EMBL" id="VTQ93809.1"/>
    </source>
</evidence>
<dbReference type="EMBL" id="LR590481">
    <property type="protein sequence ID" value="VTQ93809.1"/>
    <property type="molecule type" value="Genomic_DNA"/>
</dbReference>
<dbReference type="OrthoDB" id="9802175at2"/>